<evidence type="ECO:0000313" key="1">
    <source>
        <dbReference type="EMBL" id="MDI3236244.1"/>
    </source>
</evidence>
<evidence type="ECO:0000313" key="2">
    <source>
        <dbReference type="Proteomes" id="UP001243286"/>
    </source>
</evidence>
<protein>
    <submittedName>
        <fullName evidence="1">YolD-like family protein</fullName>
    </submittedName>
</protein>
<organism evidence="1 2">
    <name type="scientific">Exiguobacterium antarcticum</name>
    <dbReference type="NCBI Taxonomy" id="132920"/>
    <lineage>
        <taxon>Bacteria</taxon>
        <taxon>Bacillati</taxon>
        <taxon>Bacillota</taxon>
        <taxon>Bacilli</taxon>
        <taxon>Bacillales</taxon>
        <taxon>Bacillales Family XII. Incertae Sedis</taxon>
        <taxon>Exiguobacterium</taxon>
    </lineage>
</organism>
<gene>
    <name evidence="1" type="ORF">QK289_14620</name>
</gene>
<sequence>MLQSKKRTVRKWRQRTTRHHILQLEHLYQRESASSLPFQKVTLWKTLEEAIRSGRQMTIEYVRHGKSTVLTGTISALLHQREMVEVQTSTGLHQKIRFKELCDIRINT</sequence>
<keyword evidence="2" id="KW-1185">Reference proteome</keyword>
<dbReference type="EMBL" id="JASBQV010000033">
    <property type="protein sequence ID" value="MDI3236244.1"/>
    <property type="molecule type" value="Genomic_DNA"/>
</dbReference>
<comment type="caution">
    <text evidence="1">The sequence shown here is derived from an EMBL/GenBank/DDBJ whole genome shotgun (WGS) entry which is preliminary data.</text>
</comment>
<accession>A0ABT6R5K5</accession>
<dbReference type="RefSeq" id="WP_014970455.1">
    <property type="nucleotide sequence ID" value="NZ_JANJYY010000025.1"/>
</dbReference>
<reference evidence="1 2" key="1">
    <citation type="submission" date="2023-04" db="EMBL/GenBank/DDBJ databases">
        <title>Antarctic isolates genomes.</title>
        <authorList>
            <person name="Dimov S.G."/>
        </authorList>
    </citation>
    <scope>NUCLEOTIDE SEQUENCE [LARGE SCALE GENOMIC DNA]</scope>
    <source>
        <strain evidence="1 2">AL19</strain>
    </source>
</reference>
<proteinExistence type="predicted"/>
<name>A0ABT6R5K5_9BACL</name>
<dbReference type="Proteomes" id="UP001243286">
    <property type="component" value="Unassembled WGS sequence"/>
</dbReference>